<dbReference type="CDD" id="cd00038">
    <property type="entry name" value="CAP_ED"/>
    <property type="match status" value="1"/>
</dbReference>
<protein>
    <submittedName>
        <fullName evidence="6">Transcriptional regulator cAMP-binding AadR/Crp/Fnr</fullName>
    </submittedName>
</protein>
<dbReference type="InterPro" id="IPR018335">
    <property type="entry name" value="Tscrpt_reg_HTH_Crp-type_CS"/>
</dbReference>
<gene>
    <name evidence="6" type="ORF">Aam_056_013</name>
</gene>
<dbReference type="CDD" id="cd00092">
    <property type="entry name" value="HTH_CRP"/>
    <property type="match status" value="1"/>
</dbReference>
<keyword evidence="1" id="KW-0805">Transcription regulation</keyword>
<dbReference type="EMBL" id="BANC01000055">
    <property type="protein sequence ID" value="GAN80749.1"/>
    <property type="molecule type" value="Genomic_DNA"/>
</dbReference>
<keyword evidence="7" id="KW-1185">Reference proteome</keyword>
<feature type="domain" description="Cyclic nucleotide-binding" evidence="4">
    <location>
        <begin position="37"/>
        <end position="109"/>
    </location>
</feature>
<dbReference type="PROSITE" id="PS51063">
    <property type="entry name" value="HTH_CRP_2"/>
    <property type="match status" value="1"/>
</dbReference>
<dbReference type="PANTHER" id="PTHR24567">
    <property type="entry name" value="CRP FAMILY TRANSCRIPTIONAL REGULATORY PROTEIN"/>
    <property type="match status" value="1"/>
</dbReference>
<proteinExistence type="predicted"/>
<accession>A0A0D6PIV1</accession>
<reference evidence="6 7" key="1">
    <citation type="submission" date="2012-11" db="EMBL/GenBank/DDBJ databases">
        <title>Whole genome sequence of Acidocella aminolytica 101 = DSM 11237.</title>
        <authorList>
            <person name="Azuma Y."/>
            <person name="Higashiura N."/>
            <person name="Hirakawa H."/>
            <person name="Matsushita K."/>
        </authorList>
    </citation>
    <scope>NUCLEOTIDE SEQUENCE [LARGE SCALE GENOMIC DNA]</scope>
    <source>
        <strain evidence="7">101 / DSM 11237</strain>
    </source>
</reference>
<dbReference type="InterPro" id="IPR018490">
    <property type="entry name" value="cNMP-bd_dom_sf"/>
</dbReference>
<dbReference type="GO" id="GO:0005829">
    <property type="term" value="C:cytosol"/>
    <property type="evidence" value="ECO:0007669"/>
    <property type="project" value="TreeGrafter"/>
</dbReference>
<evidence type="ECO:0000313" key="6">
    <source>
        <dbReference type="EMBL" id="GAN80749.1"/>
    </source>
</evidence>
<dbReference type="PRINTS" id="PR00034">
    <property type="entry name" value="HTHCRP"/>
</dbReference>
<evidence type="ECO:0000259" key="4">
    <source>
        <dbReference type="PROSITE" id="PS50042"/>
    </source>
</evidence>
<dbReference type="PROSITE" id="PS50042">
    <property type="entry name" value="CNMP_BINDING_3"/>
    <property type="match status" value="1"/>
</dbReference>
<dbReference type="SUPFAM" id="SSF46785">
    <property type="entry name" value="Winged helix' DNA-binding domain"/>
    <property type="match status" value="1"/>
</dbReference>
<evidence type="ECO:0000259" key="5">
    <source>
        <dbReference type="PROSITE" id="PS51063"/>
    </source>
</evidence>
<dbReference type="STRING" id="1120923.SAMN02746095_01834"/>
<dbReference type="RefSeq" id="WP_052948376.1">
    <property type="nucleotide sequence ID" value="NZ_BANC01000055.1"/>
</dbReference>
<sequence length="257" mass="28205">MSSFGKIASLRHPVAINLADRPSASACEDCGARHLGLCDALSDEELVFLSSAAHRMTLPTGRLFLEEGDAAQFFYNVNSGTVRLFKALPDGRRQITGFAGPGHFIGLAATDMNVVSAETMEPVQLCRFSRAGMRAMFEEYPALERKLLDVAMHELVLSQQQMLLLGRKTALERIASFLLSWAQRQENCNTGKLPRPNAKLTLPLSRTDLADYLGLTIETVSRSLSALKKEGLIEIPNIHEVVLLRPQALENIAEAAN</sequence>
<keyword evidence="3" id="KW-0804">Transcription</keyword>
<keyword evidence="2" id="KW-0238">DNA-binding</keyword>
<dbReference type="GO" id="GO:0003677">
    <property type="term" value="F:DNA binding"/>
    <property type="evidence" value="ECO:0007669"/>
    <property type="project" value="UniProtKB-KW"/>
</dbReference>
<dbReference type="InterPro" id="IPR014710">
    <property type="entry name" value="RmlC-like_jellyroll"/>
</dbReference>
<dbReference type="Proteomes" id="UP000032668">
    <property type="component" value="Unassembled WGS sequence"/>
</dbReference>
<dbReference type="InterPro" id="IPR012318">
    <property type="entry name" value="HTH_CRP"/>
</dbReference>
<dbReference type="InterPro" id="IPR000595">
    <property type="entry name" value="cNMP-bd_dom"/>
</dbReference>
<dbReference type="Gene3D" id="1.10.10.10">
    <property type="entry name" value="Winged helix-like DNA-binding domain superfamily/Winged helix DNA-binding domain"/>
    <property type="match status" value="1"/>
</dbReference>
<dbReference type="InterPro" id="IPR036388">
    <property type="entry name" value="WH-like_DNA-bd_sf"/>
</dbReference>
<dbReference type="Gene3D" id="2.60.120.10">
    <property type="entry name" value="Jelly Rolls"/>
    <property type="match status" value="1"/>
</dbReference>
<evidence type="ECO:0000256" key="1">
    <source>
        <dbReference type="ARBA" id="ARBA00023015"/>
    </source>
</evidence>
<dbReference type="PROSITE" id="PS00042">
    <property type="entry name" value="HTH_CRP_1"/>
    <property type="match status" value="1"/>
</dbReference>
<dbReference type="InterPro" id="IPR036390">
    <property type="entry name" value="WH_DNA-bd_sf"/>
</dbReference>
<dbReference type="PANTHER" id="PTHR24567:SF75">
    <property type="entry name" value="FUMARATE AND NITRATE REDUCTION REGULATORY PROTEIN"/>
    <property type="match status" value="1"/>
</dbReference>
<dbReference type="OrthoDB" id="7584044at2"/>
<dbReference type="Pfam" id="PF13545">
    <property type="entry name" value="HTH_Crp_2"/>
    <property type="match status" value="1"/>
</dbReference>
<dbReference type="SMART" id="SM00100">
    <property type="entry name" value="cNMP"/>
    <property type="match status" value="1"/>
</dbReference>
<dbReference type="SMART" id="SM00419">
    <property type="entry name" value="HTH_CRP"/>
    <property type="match status" value="1"/>
</dbReference>
<dbReference type="InterPro" id="IPR050397">
    <property type="entry name" value="Env_Response_Regulators"/>
</dbReference>
<organism evidence="6 7">
    <name type="scientific">Acidocella aminolytica 101 = DSM 11237</name>
    <dbReference type="NCBI Taxonomy" id="1120923"/>
    <lineage>
        <taxon>Bacteria</taxon>
        <taxon>Pseudomonadati</taxon>
        <taxon>Pseudomonadota</taxon>
        <taxon>Alphaproteobacteria</taxon>
        <taxon>Acetobacterales</taxon>
        <taxon>Acidocellaceae</taxon>
        <taxon>Acidocella</taxon>
    </lineage>
</organism>
<dbReference type="GO" id="GO:0003700">
    <property type="term" value="F:DNA-binding transcription factor activity"/>
    <property type="evidence" value="ECO:0007669"/>
    <property type="project" value="InterPro"/>
</dbReference>
<comment type="caution">
    <text evidence="6">The sequence shown here is derived from an EMBL/GenBank/DDBJ whole genome shotgun (WGS) entry which is preliminary data.</text>
</comment>
<dbReference type="SUPFAM" id="SSF51206">
    <property type="entry name" value="cAMP-binding domain-like"/>
    <property type="match status" value="1"/>
</dbReference>
<feature type="domain" description="HTH crp-type" evidence="5">
    <location>
        <begin position="168"/>
        <end position="247"/>
    </location>
</feature>
<evidence type="ECO:0000313" key="7">
    <source>
        <dbReference type="Proteomes" id="UP000032668"/>
    </source>
</evidence>
<name>A0A0D6PIV1_9PROT</name>
<dbReference type="Pfam" id="PF00027">
    <property type="entry name" value="cNMP_binding"/>
    <property type="match status" value="1"/>
</dbReference>
<dbReference type="AlphaFoldDB" id="A0A0D6PIV1"/>
<evidence type="ECO:0000256" key="2">
    <source>
        <dbReference type="ARBA" id="ARBA00023125"/>
    </source>
</evidence>
<evidence type="ECO:0000256" key="3">
    <source>
        <dbReference type="ARBA" id="ARBA00023163"/>
    </source>
</evidence>